<keyword evidence="1" id="KW-1133">Transmembrane helix</keyword>
<reference evidence="2" key="1">
    <citation type="submission" date="2018-05" db="EMBL/GenBank/DDBJ databases">
        <authorList>
            <person name="Lanie J.A."/>
            <person name="Ng W.-L."/>
            <person name="Kazmierczak K.M."/>
            <person name="Andrzejewski T.M."/>
            <person name="Davidsen T.M."/>
            <person name="Wayne K.J."/>
            <person name="Tettelin H."/>
            <person name="Glass J.I."/>
            <person name="Rusch D."/>
            <person name="Podicherti R."/>
            <person name="Tsui H.-C.T."/>
            <person name="Winkler M.E."/>
        </authorList>
    </citation>
    <scope>NUCLEOTIDE SEQUENCE</scope>
</reference>
<accession>A0A381WXM5</accession>
<proteinExistence type="predicted"/>
<name>A0A381WXM5_9ZZZZ</name>
<feature type="transmembrane region" description="Helical" evidence="1">
    <location>
        <begin position="7"/>
        <end position="25"/>
    </location>
</feature>
<keyword evidence="1" id="KW-0472">Membrane</keyword>
<organism evidence="2">
    <name type="scientific">marine metagenome</name>
    <dbReference type="NCBI Taxonomy" id="408172"/>
    <lineage>
        <taxon>unclassified sequences</taxon>
        <taxon>metagenomes</taxon>
        <taxon>ecological metagenomes</taxon>
    </lineage>
</organism>
<protein>
    <submittedName>
        <fullName evidence="2">Uncharacterized protein</fullName>
    </submittedName>
</protein>
<gene>
    <name evidence="2" type="ORF">METZ01_LOCUS109865</name>
</gene>
<keyword evidence="1" id="KW-0812">Transmembrane</keyword>
<dbReference type="EMBL" id="UINC01013154">
    <property type="protein sequence ID" value="SVA57011.1"/>
    <property type="molecule type" value="Genomic_DNA"/>
</dbReference>
<sequence>MTKFLNKILDVSVIILLFAILMIIACKYNREDFADLQDSSILENFETEYYKSVSDLSQKLANAKKQNDDLQKKIKSINS</sequence>
<evidence type="ECO:0000313" key="2">
    <source>
        <dbReference type="EMBL" id="SVA57011.1"/>
    </source>
</evidence>
<evidence type="ECO:0000256" key="1">
    <source>
        <dbReference type="SAM" id="Phobius"/>
    </source>
</evidence>
<dbReference type="AlphaFoldDB" id="A0A381WXM5"/>
<dbReference type="PROSITE" id="PS51257">
    <property type="entry name" value="PROKAR_LIPOPROTEIN"/>
    <property type="match status" value="1"/>
</dbReference>